<evidence type="ECO:0000313" key="2">
    <source>
        <dbReference type="EMBL" id="KAF6311894.1"/>
    </source>
</evidence>
<gene>
    <name evidence="2" type="ORF">mPipKuh1_009090</name>
</gene>
<dbReference type="Proteomes" id="UP000558488">
    <property type="component" value="Unassembled WGS sequence"/>
</dbReference>
<organism evidence="2 3">
    <name type="scientific">Pipistrellus kuhlii</name>
    <name type="common">Kuhl's pipistrelle</name>
    <dbReference type="NCBI Taxonomy" id="59472"/>
    <lineage>
        <taxon>Eukaryota</taxon>
        <taxon>Metazoa</taxon>
        <taxon>Chordata</taxon>
        <taxon>Craniata</taxon>
        <taxon>Vertebrata</taxon>
        <taxon>Euteleostomi</taxon>
        <taxon>Mammalia</taxon>
        <taxon>Eutheria</taxon>
        <taxon>Laurasiatheria</taxon>
        <taxon>Chiroptera</taxon>
        <taxon>Yangochiroptera</taxon>
        <taxon>Vespertilionidae</taxon>
        <taxon>Pipistrellus</taxon>
    </lineage>
</organism>
<evidence type="ECO:0000313" key="3">
    <source>
        <dbReference type="Proteomes" id="UP000558488"/>
    </source>
</evidence>
<name>A0A7J7UGG3_PIPKU</name>
<feature type="region of interest" description="Disordered" evidence="1">
    <location>
        <begin position="1"/>
        <end position="33"/>
    </location>
</feature>
<evidence type="ECO:0000256" key="1">
    <source>
        <dbReference type="SAM" id="MobiDB-lite"/>
    </source>
</evidence>
<reference evidence="2 3" key="1">
    <citation type="journal article" date="2020" name="Nature">
        <title>Six reference-quality genomes reveal evolution of bat adaptations.</title>
        <authorList>
            <person name="Jebb D."/>
            <person name="Huang Z."/>
            <person name="Pippel M."/>
            <person name="Hughes G.M."/>
            <person name="Lavrichenko K."/>
            <person name="Devanna P."/>
            <person name="Winkler S."/>
            <person name="Jermiin L.S."/>
            <person name="Skirmuntt E.C."/>
            <person name="Katzourakis A."/>
            <person name="Burkitt-Gray L."/>
            <person name="Ray D.A."/>
            <person name="Sullivan K.A.M."/>
            <person name="Roscito J.G."/>
            <person name="Kirilenko B.M."/>
            <person name="Davalos L.M."/>
            <person name="Corthals A.P."/>
            <person name="Power M.L."/>
            <person name="Jones G."/>
            <person name="Ransome R.D."/>
            <person name="Dechmann D.K.N."/>
            <person name="Locatelli A.G."/>
            <person name="Puechmaille S.J."/>
            <person name="Fedrigo O."/>
            <person name="Jarvis E.D."/>
            <person name="Hiller M."/>
            <person name="Vernes S.C."/>
            <person name="Myers E.W."/>
            <person name="Teeling E.C."/>
        </authorList>
    </citation>
    <scope>NUCLEOTIDE SEQUENCE [LARGE SCALE GENOMIC DNA]</scope>
    <source>
        <strain evidence="2">MPipKuh1</strain>
        <tissue evidence="2">Flight muscle</tissue>
    </source>
</reference>
<proteinExistence type="predicted"/>
<dbReference type="AlphaFoldDB" id="A0A7J7UGG3"/>
<feature type="compositionally biased region" description="Polar residues" evidence="1">
    <location>
        <begin position="1"/>
        <end position="22"/>
    </location>
</feature>
<comment type="caution">
    <text evidence="2">The sequence shown here is derived from an EMBL/GenBank/DDBJ whole genome shotgun (WGS) entry which is preliminary data.</text>
</comment>
<sequence length="128" mass="13958">MNNGLANRAQLLSKQPKRQTAQMKPEKRECKGGWANRRKRAGICGAGESQLRVSATSFLGTELPCVLRPLSATHLPHGVKKNEPIKCSSAVAQMERLRCKLPGSVVSRVVLSYCGREFGMRVGGRVPS</sequence>
<protein>
    <submittedName>
        <fullName evidence="2">Uncharacterized protein</fullName>
    </submittedName>
</protein>
<dbReference type="EMBL" id="JACAGB010000020">
    <property type="protein sequence ID" value="KAF6311894.1"/>
    <property type="molecule type" value="Genomic_DNA"/>
</dbReference>
<keyword evidence="3" id="KW-1185">Reference proteome</keyword>
<accession>A0A7J7UGG3</accession>